<dbReference type="InterPro" id="IPR011606">
    <property type="entry name" value="Brnchd-chn_aa_trnsp_permease"/>
</dbReference>
<feature type="transmembrane region" description="Helical" evidence="8">
    <location>
        <begin position="58"/>
        <end position="80"/>
    </location>
</feature>
<gene>
    <name evidence="9" type="ORF">KQI75_08100</name>
</gene>
<keyword evidence="10" id="KW-1185">Reference proteome</keyword>
<evidence type="ECO:0000256" key="5">
    <source>
        <dbReference type="ARBA" id="ARBA00022692"/>
    </source>
</evidence>
<dbReference type="PANTHER" id="PTHR34979">
    <property type="entry name" value="INNER MEMBRANE PROTEIN YGAZ"/>
    <property type="match status" value="1"/>
</dbReference>
<evidence type="ECO:0000256" key="7">
    <source>
        <dbReference type="ARBA" id="ARBA00023136"/>
    </source>
</evidence>
<keyword evidence="5 8" id="KW-0812">Transmembrane</keyword>
<dbReference type="RefSeq" id="WP_216470230.1">
    <property type="nucleotide sequence ID" value="NZ_JAHLQI010000003.1"/>
</dbReference>
<feature type="transmembrane region" description="Helical" evidence="8">
    <location>
        <begin position="129"/>
        <end position="153"/>
    </location>
</feature>
<keyword evidence="4" id="KW-1003">Cell membrane</keyword>
<dbReference type="PANTHER" id="PTHR34979:SF1">
    <property type="entry name" value="INNER MEMBRANE PROTEIN YGAZ"/>
    <property type="match status" value="1"/>
</dbReference>
<feature type="transmembrane region" description="Helical" evidence="8">
    <location>
        <begin position="101"/>
        <end position="123"/>
    </location>
</feature>
<comment type="caution">
    <text evidence="9">The sequence shown here is derived from an EMBL/GenBank/DDBJ whole genome shotgun (WGS) entry which is preliminary data.</text>
</comment>
<sequence>MKFDNAAWFRRGIQNGVPIALGYLAVSFTLGIAARNAGLTAWQGAAASVTTVASAGEYAGFNVIQAGAGYIEMAIMMFVINARYLLMSCSLSQKLAPDLPLVHRLLIGWGITDEIFGVASVVPDKLNPWYNYGMMAISIPAWTIGTAVGIAVGNILPHHVVSALGVGLYGMFLAIIIPPGRKNKVIAGLVAISMAASLAMSVLPVVSHISSGMRTIILTVVIAGIAAVAFPIKEEEHAQ</sequence>
<feature type="transmembrane region" description="Helical" evidence="8">
    <location>
        <begin position="160"/>
        <end position="179"/>
    </location>
</feature>
<comment type="subcellular location">
    <subcellularLocation>
        <location evidence="1">Cell membrane</location>
        <topology evidence="1">Multi-pass membrane protein</topology>
    </subcellularLocation>
</comment>
<evidence type="ECO:0000313" key="9">
    <source>
        <dbReference type="EMBL" id="MBU5490582.1"/>
    </source>
</evidence>
<feature type="transmembrane region" description="Helical" evidence="8">
    <location>
        <begin position="20"/>
        <end position="38"/>
    </location>
</feature>
<feature type="transmembrane region" description="Helical" evidence="8">
    <location>
        <begin position="213"/>
        <end position="232"/>
    </location>
</feature>
<evidence type="ECO:0000256" key="3">
    <source>
        <dbReference type="ARBA" id="ARBA00022448"/>
    </source>
</evidence>
<evidence type="ECO:0000256" key="4">
    <source>
        <dbReference type="ARBA" id="ARBA00022475"/>
    </source>
</evidence>
<dbReference type="Proteomes" id="UP000783588">
    <property type="component" value="Unassembled WGS sequence"/>
</dbReference>
<evidence type="ECO:0000256" key="2">
    <source>
        <dbReference type="ARBA" id="ARBA00010735"/>
    </source>
</evidence>
<organism evidence="9 10">
    <name type="scientific">Butyricicoccus intestinisimiae</name>
    <dbReference type="NCBI Taxonomy" id="2841509"/>
    <lineage>
        <taxon>Bacteria</taxon>
        <taxon>Bacillati</taxon>
        <taxon>Bacillota</taxon>
        <taxon>Clostridia</taxon>
        <taxon>Eubacteriales</taxon>
        <taxon>Butyricicoccaceae</taxon>
        <taxon>Butyricicoccus</taxon>
    </lineage>
</organism>
<evidence type="ECO:0000256" key="1">
    <source>
        <dbReference type="ARBA" id="ARBA00004651"/>
    </source>
</evidence>
<accession>A0ABS6ETP6</accession>
<protein>
    <submittedName>
        <fullName evidence="9">AzlC family ABC transporter permease</fullName>
    </submittedName>
</protein>
<proteinExistence type="inferred from homology"/>
<reference evidence="9 10" key="1">
    <citation type="submission" date="2021-06" db="EMBL/GenBank/DDBJ databases">
        <authorList>
            <person name="Sun Q."/>
            <person name="Li D."/>
        </authorList>
    </citation>
    <scope>NUCLEOTIDE SEQUENCE [LARGE SCALE GENOMIC DNA]</scope>
    <source>
        <strain evidence="9 10">MSJd-7</strain>
    </source>
</reference>
<comment type="similarity">
    <text evidence="2">Belongs to the AzlC family.</text>
</comment>
<keyword evidence="3" id="KW-0813">Transport</keyword>
<dbReference type="EMBL" id="JAHLQI010000003">
    <property type="protein sequence ID" value="MBU5490582.1"/>
    <property type="molecule type" value="Genomic_DNA"/>
</dbReference>
<evidence type="ECO:0000256" key="8">
    <source>
        <dbReference type="SAM" id="Phobius"/>
    </source>
</evidence>
<keyword evidence="7 8" id="KW-0472">Membrane</keyword>
<evidence type="ECO:0000313" key="10">
    <source>
        <dbReference type="Proteomes" id="UP000783588"/>
    </source>
</evidence>
<keyword evidence="6 8" id="KW-1133">Transmembrane helix</keyword>
<dbReference type="Pfam" id="PF03591">
    <property type="entry name" value="AzlC"/>
    <property type="match status" value="1"/>
</dbReference>
<name>A0ABS6ETP6_9FIRM</name>
<feature type="transmembrane region" description="Helical" evidence="8">
    <location>
        <begin position="185"/>
        <end position="206"/>
    </location>
</feature>
<evidence type="ECO:0000256" key="6">
    <source>
        <dbReference type="ARBA" id="ARBA00022989"/>
    </source>
</evidence>